<proteinExistence type="predicted"/>
<dbReference type="AlphaFoldDB" id="A0A0V0RAM0"/>
<dbReference type="EMBL" id="JYDL01001954">
    <property type="protein sequence ID" value="KRX11540.1"/>
    <property type="molecule type" value="Genomic_DNA"/>
</dbReference>
<comment type="caution">
    <text evidence="1">The sequence shown here is derived from an EMBL/GenBank/DDBJ whole genome shotgun (WGS) entry which is preliminary data.</text>
</comment>
<evidence type="ECO:0000313" key="1">
    <source>
        <dbReference type="EMBL" id="KRX11540.1"/>
    </source>
</evidence>
<keyword evidence="2" id="KW-1185">Reference proteome</keyword>
<reference evidence="1 2" key="1">
    <citation type="submission" date="2015-01" db="EMBL/GenBank/DDBJ databases">
        <title>Evolution of Trichinella species and genotypes.</title>
        <authorList>
            <person name="Korhonen P.K."/>
            <person name="Edoardo P."/>
            <person name="Giuseppe L.R."/>
            <person name="Gasser R.B."/>
        </authorList>
    </citation>
    <scope>NUCLEOTIDE SEQUENCE [LARGE SCALE GENOMIC DNA]</scope>
    <source>
        <strain evidence="1">ISS37</strain>
    </source>
</reference>
<sequence length="43" mass="4957">MEALFPLDNERSLKFKKKQTLATGNIFPSIKRISDKCFRDTPA</sequence>
<organism evidence="1 2">
    <name type="scientific">Trichinella nelsoni</name>
    <dbReference type="NCBI Taxonomy" id="6336"/>
    <lineage>
        <taxon>Eukaryota</taxon>
        <taxon>Metazoa</taxon>
        <taxon>Ecdysozoa</taxon>
        <taxon>Nematoda</taxon>
        <taxon>Enoplea</taxon>
        <taxon>Dorylaimia</taxon>
        <taxon>Trichinellida</taxon>
        <taxon>Trichinellidae</taxon>
        <taxon>Trichinella</taxon>
    </lineage>
</organism>
<protein>
    <submittedName>
        <fullName evidence="1">Uncharacterized protein</fullName>
    </submittedName>
</protein>
<name>A0A0V0RAM0_9BILA</name>
<accession>A0A0V0RAM0</accession>
<gene>
    <name evidence="1" type="ORF">T07_10112</name>
</gene>
<dbReference type="Proteomes" id="UP000054630">
    <property type="component" value="Unassembled WGS sequence"/>
</dbReference>
<evidence type="ECO:0000313" key="2">
    <source>
        <dbReference type="Proteomes" id="UP000054630"/>
    </source>
</evidence>